<evidence type="ECO:0000313" key="10">
    <source>
        <dbReference type="Proteomes" id="UP000199541"/>
    </source>
</evidence>
<dbReference type="RefSeq" id="WP_035846494.1">
    <property type="nucleotide sequence ID" value="NZ_BNAB01000012.1"/>
</dbReference>
<evidence type="ECO:0000313" key="9">
    <source>
        <dbReference type="EMBL" id="SDX25279.1"/>
    </source>
</evidence>
<dbReference type="PANTHER" id="PTHR34584">
    <property type="entry name" value="NA(+)/H(+) ANTIPORTER SUBUNIT E1"/>
    <property type="match status" value="1"/>
</dbReference>
<evidence type="ECO:0000313" key="11">
    <source>
        <dbReference type="Proteomes" id="UP000634647"/>
    </source>
</evidence>
<reference evidence="8" key="1">
    <citation type="journal article" date="2014" name="Int. J. Syst. Evol. Microbiol.">
        <title>Complete genome sequence of Corynebacterium casei LMG S-19264T (=DSM 44701T), isolated from a smear-ripened cheese.</title>
        <authorList>
            <consortium name="US DOE Joint Genome Institute (JGI-PGF)"/>
            <person name="Walter F."/>
            <person name="Albersmeier A."/>
            <person name="Kalinowski J."/>
            <person name="Ruckert C."/>
        </authorList>
    </citation>
    <scope>NUCLEOTIDE SEQUENCE</scope>
    <source>
        <strain evidence="8">CGMCC 1.10859</strain>
    </source>
</reference>
<dbReference type="AlphaFoldDB" id="A0AAN4UT03"/>
<keyword evidence="4 7" id="KW-0812">Transmembrane</keyword>
<dbReference type="InterPro" id="IPR002758">
    <property type="entry name" value="Cation_antiport_E"/>
</dbReference>
<evidence type="ECO:0000256" key="1">
    <source>
        <dbReference type="ARBA" id="ARBA00004651"/>
    </source>
</evidence>
<dbReference type="GO" id="GO:0005886">
    <property type="term" value="C:plasma membrane"/>
    <property type="evidence" value="ECO:0007669"/>
    <property type="project" value="UniProtKB-SubCell"/>
</dbReference>
<reference evidence="9 10" key="2">
    <citation type="submission" date="2016-10" db="EMBL/GenBank/DDBJ databases">
        <authorList>
            <person name="Varghese N."/>
            <person name="Submissions S."/>
        </authorList>
    </citation>
    <scope>NUCLEOTIDE SEQUENCE [LARGE SCALE GENOMIC DNA]</scope>
    <source>
        <strain evidence="9 10">DSM 24802</strain>
    </source>
</reference>
<dbReference type="PIRSF" id="PIRSF019239">
    <property type="entry name" value="MrpE"/>
    <property type="match status" value="1"/>
</dbReference>
<evidence type="ECO:0000256" key="4">
    <source>
        <dbReference type="ARBA" id="ARBA00022692"/>
    </source>
</evidence>
<name>A0AAN4UT03_9RHOB</name>
<evidence type="ECO:0000256" key="2">
    <source>
        <dbReference type="ARBA" id="ARBA00006228"/>
    </source>
</evidence>
<evidence type="ECO:0000313" key="8">
    <source>
        <dbReference type="EMBL" id="GHE03422.1"/>
    </source>
</evidence>
<dbReference type="GO" id="GO:0008324">
    <property type="term" value="F:monoatomic cation transmembrane transporter activity"/>
    <property type="evidence" value="ECO:0007669"/>
    <property type="project" value="InterPro"/>
</dbReference>
<reference evidence="8" key="3">
    <citation type="submission" date="2023-06" db="EMBL/GenBank/DDBJ databases">
        <authorList>
            <person name="Sun Q."/>
            <person name="Zhou Y."/>
        </authorList>
    </citation>
    <scope>NUCLEOTIDE SEQUENCE</scope>
    <source>
        <strain evidence="8">CGMCC 1.10859</strain>
    </source>
</reference>
<keyword evidence="3" id="KW-1003">Cell membrane</keyword>
<keyword evidence="5 7" id="KW-1133">Transmembrane helix</keyword>
<keyword evidence="10" id="KW-1185">Reference proteome</keyword>
<evidence type="ECO:0000256" key="7">
    <source>
        <dbReference type="SAM" id="Phobius"/>
    </source>
</evidence>
<comment type="similarity">
    <text evidence="2">Belongs to the CPA3 antiporters (TC 2.A.63) subunit E family.</text>
</comment>
<dbReference type="NCBIfam" id="NF006518">
    <property type="entry name" value="PRK08965.1-2"/>
    <property type="match status" value="1"/>
</dbReference>
<organism evidence="8 11">
    <name type="scientific">Allgaiera indica</name>
    <dbReference type="NCBI Taxonomy" id="765699"/>
    <lineage>
        <taxon>Bacteria</taxon>
        <taxon>Pseudomonadati</taxon>
        <taxon>Pseudomonadota</taxon>
        <taxon>Alphaproteobacteria</taxon>
        <taxon>Rhodobacterales</taxon>
        <taxon>Paracoccaceae</taxon>
        <taxon>Allgaiera</taxon>
    </lineage>
</organism>
<feature type="transmembrane region" description="Helical" evidence="7">
    <location>
        <begin position="65"/>
        <end position="85"/>
    </location>
</feature>
<dbReference type="EMBL" id="FNOB01000012">
    <property type="protein sequence ID" value="SDX25279.1"/>
    <property type="molecule type" value="Genomic_DNA"/>
</dbReference>
<accession>A0AAN4UT03</accession>
<keyword evidence="6 7" id="KW-0472">Membrane</keyword>
<evidence type="ECO:0000256" key="5">
    <source>
        <dbReference type="ARBA" id="ARBA00022989"/>
    </source>
</evidence>
<protein>
    <submittedName>
        <fullName evidence="9">Multisubunit potassium/proton antiporter, PhaE subunit</fullName>
    </submittedName>
    <submittedName>
        <fullName evidence="8">Na+/H+ antiporter subunit E</fullName>
    </submittedName>
</protein>
<comment type="subcellular location">
    <subcellularLocation>
        <location evidence="1">Cell membrane</location>
        <topology evidence="1">Multi-pass membrane protein</topology>
    </subcellularLocation>
</comment>
<feature type="transmembrane region" description="Helical" evidence="7">
    <location>
        <begin position="12"/>
        <end position="45"/>
    </location>
</feature>
<evidence type="ECO:0000256" key="3">
    <source>
        <dbReference type="ARBA" id="ARBA00022475"/>
    </source>
</evidence>
<dbReference type="PANTHER" id="PTHR34584:SF1">
    <property type="entry name" value="NA(+)_H(+) ANTIPORTER SUBUNIT E1"/>
    <property type="match status" value="1"/>
</dbReference>
<evidence type="ECO:0000256" key="6">
    <source>
        <dbReference type="ARBA" id="ARBA00023136"/>
    </source>
</evidence>
<dbReference type="EMBL" id="BNAB01000012">
    <property type="protein sequence ID" value="GHE03422.1"/>
    <property type="molecule type" value="Genomic_DNA"/>
</dbReference>
<gene>
    <name evidence="8" type="primary">phaE</name>
    <name evidence="8" type="ORF">GCM10008024_26730</name>
    <name evidence="9" type="ORF">SAMN05444006_112112</name>
</gene>
<dbReference type="Proteomes" id="UP000199541">
    <property type="component" value="Unassembled WGS sequence"/>
</dbReference>
<comment type="caution">
    <text evidence="8">The sequence shown here is derived from an EMBL/GenBank/DDBJ whole genome shotgun (WGS) entry which is preliminary data.</text>
</comment>
<proteinExistence type="inferred from homology"/>
<dbReference type="Proteomes" id="UP000634647">
    <property type="component" value="Unassembled WGS sequence"/>
</dbReference>
<sequence>MFLSRLVPHPFLTLLLTFVWMMLMNSVSAGAAAFGLFLGLVVPFLTQSYWPDRPRIHRPLKIVEYILVVLYDIVTANITVARIVLFVPRARLQPAWVVIPLELRSPEAITVLAGSITLTPGTLTAEVSSDAHSILVHCLHAPEPDAVRDEIKQRYERRLLEIFP</sequence>
<dbReference type="Pfam" id="PF01899">
    <property type="entry name" value="MNHE"/>
    <property type="match status" value="1"/>
</dbReference>